<feature type="transmembrane region" description="Helical" evidence="8">
    <location>
        <begin position="31"/>
        <end position="57"/>
    </location>
</feature>
<evidence type="ECO:0000313" key="10">
    <source>
        <dbReference type="Proteomes" id="UP001230005"/>
    </source>
</evidence>
<keyword evidence="6 8" id="KW-1133">Transmembrane helix</keyword>
<evidence type="ECO:0000256" key="3">
    <source>
        <dbReference type="ARBA" id="ARBA00022448"/>
    </source>
</evidence>
<protein>
    <submittedName>
        <fullName evidence="9">4-azaleucine resistance transporter AzlC</fullName>
    </submittedName>
</protein>
<feature type="transmembrane region" description="Helical" evidence="8">
    <location>
        <begin position="134"/>
        <end position="156"/>
    </location>
</feature>
<evidence type="ECO:0000256" key="1">
    <source>
        <dbReference type="ARBA" id="ARBA00004651"/>
    </source>
</evidence>
<keyword evidence="7 8" id="KW-0472">Membrane</keyword>
<sequence>METVSSSYAEPSHLKKGIIDGIPIGIGYMPVALTFGLIAGTTGLTVAEAVLMSMIVFAGASQYMALTMIALGSGALEIILATFIVNFRHLLMSASIHERAEKSSKKIRAVYAFGLTDEVFAVASTKEEPIRSNYIIGVAAVAYTSWVTFTGVGYFAGSFLPGILQESMAIALYALFIALLIPSIKKEGKVVISLSILGGLFHSIFQFWVATGWAIMFGTIAALLVFEGIESLWKKRGTE</sequence>
<dbReference type="RefSeq" id="WP_307332575.1">
    <property type="nucleotide sequence ID" value="NZ_JAUSUG010000040.1"/>
</dbReference>
<dbReference type="Proteomes" id="UP001230005">
    <property type="component" value="Unassembled WGS sequence"/>
</dbReference>
<comment type="caution">
    <text evidence="9">The sequence shown here is derived from an EMBL/GenBank/DDBJ whole genome shotgun (WGS) entry which is preliminary data.</text>
</comment>
<evidence type="ECO:0000313" key="9">
    <source>
        <dbReference type="EMBL" id="MDQ0257990.1"/>
    </source>
</evidence>
<gene>
    <name evidence="9" type="ORF">J2S74_005453</name>
</gene>
<feature type="transmembrane region" description="Helical" evidence="8">
    <location>
        <begin position="190"/>
        <end position="209"/>
    </location>
</feature>
<keyword evidence="5 8" id="KW-0812">Transmembrane</keyword>
<keyword evidence="4" id="KW-1003">Cell membrane</keyword>
<evidence type="ECO:0000256" key="6">
    <source>
        <dbReference type="ARBA" id="ARBA00022989"/>
    </source>
</evidence>
<dbReference type="EMBL" id="JAUSUG010000040">
    <property type="protein sequence ID" value="MDQ0257990.1"/>
    <property type="molecule type" value="Genomic_DNA"/>
</dbReference>
<keyword evidence="10" id="KW-1185">Reference proteome</keyword>
<feature type="transmembrane region" description="Helical" evidence="8">
    <location>
        <begin position="63"/>
        <end position="85"/>
    </location>
</feature>
<comment type="similarity">
    <text evidence="2">Belongs to the AzlC family.</text>
</comment>
<feature type="transmembrane region" description="Helical" evidence="8">
    <location>
        <begin position="162"/>
        <end position="181"/>
    </location>
</feature>
<dbReference type="InterPro" id="IPR011606">
    <property type="entry name" value="Brnchd-chn_aa_trnsp_permease"/>
</dbReference>
<evidence type="ECO:0000256" key="4">
    <source>
        <dbReference type="ARBA" id="ARBA00022475"/>
    </source>
</evidence>
<dbReference type="Pfam" id="PF03591">
    <property type="entry name" value="AzlC"/>
    <property type="match status" value="1"/>
</dbReference>
<name>A0ABU0A406_9BACI</name>
<evidence type="ECO:0000256" key="7">
    <source>
        <dbReference type="ARBA" id="ARBA00023136"/>
    </source>
</evidence>
<feature type="transmembrane region" description="Helical" evidence="8">
    <location>
        <begin position="215"/>
        <end position="233"/>
    </location>
</feature>
<evidence type="ECO:0000256" key="2">
    <source>
        <dbReference type="ARBA" id="ARBA00010735"/>
    </source>
</evidence>
<accession>A0ABU0A406</accession>
<reference evidence="9 10" key="1">
    <citation type="submission" date="2023-07" db="EMBL/GenBank/DDBJ databases">
        <title>Genomic Encyclopedia of Type Strains, Phase IV (KMG-IV): sequencing the most valuable type-strain genomes for metagenomic binning, comparative biology and taxonomic classification.</title>
        <authorList>
            <person name="Goeker M."/>
        </authorList>
    </citation>
    <scope>NUCLEOTIDE SEQUENCE [LARGE SCALE GENOMIC DNA]</scope>
    <source>
        <strain evidence="9 10">DSM 9768</strain>
    </source>
</reference>
<evidence type="ECO:0000256" key="8">
    <source>
        <dbReference type="SAM" id="Phobius"/>
    </source>
</evidence>
<keyword evidence="3" id="KW-0813">Transport</keyword>
<evidence type="ECO:0000256" key="5">
    <source>
        <dbReference type="ARBA" id="ARBA00022692"/>
    </source>
</evidence>
<comment type="subcellular location">
    <subcellularLocation>
        <location evidence="1">Cell membrane</location>
        <topology evidence="1">Multi-pass membrane protein</topology>
    </subcellularLocation>
</comment>
<proteinExistence type="inferred from homology"/>
<dbReference type="PANTHER" id="PTHR34979">
    <property type="entry name" value="INNER MEMBRANE PROTEIN YGAZ"/>
    <property type="match status" value="1"/>
</dbReference>
<organism evidence="9 10">
    <name type="scientific">Evansella vedderi</name>
    <dbReference type="NCBI Taxonomy" id="38282"/>
    <lineage>
        <taxon>Bacteria</taxon>
        <taxon>Bacillati</taxon>
        <taxon>Bacillota</taxon>
        <taxon>Bacilli</taxon>
        <taxon>Bacillales</taxon>
        <taxon>Bacillaceae</taxon>
        <taxon>Evansella</taxon>
    </lineage>
</organism>
<dbReference type="PANTHER" id="PTHR34979:SF1">
    <property type="entry name" value="INNER MEMBRANE PROTEIN YGAZ"/>
    <property type="match status" value="1"/>
</dbReference>